<dbReference type="Gene3D" id="2.30.40.10">
    <property type="entry name" value="Urease, subunit C, domain 1"/>
    <property type="match status" value="1"/>
</dbReference>
<dbReference type="SUPFAM" id="SSF51556">
    <property type="entry name" value="Metallo-dependent hydrolases"/>
    <property type="match status" value="1"/>
</dbReference>
<protein>
    <submittedName>
        <fullName evidence="2">Dihydroorotase family protein</fullName>
    </submittedName>
</protein>
<dbReference type="SUPFAM" id="SSF51338">
    <property type="entry name" value="Composite domain of metallo-dependent hydrolases"/>
    <property type="match status" value="1"/>
</dbReference>
<organism evidence="2 3">
    <name type="scientific">Nocardioides ginsengisoli</name>
    <dbReference type="NCBI Taxonomy" id="363868"/>
    <lineage>
        <taxon>Bacteria</taxon>
        <taxon>Bacillati</taxon>
        <taxon>Actinomycetota</taxon>
        <taxon>Actinomycetes</taxon>
        <taxon>Propionibacteriales</taxon>
        <taxon>Nocardioidaceae</taxon>
        <taxon>Nocardioides</taxon>
    </lineage>
</organism>
<evidence type="ECO:0000313" key="2">
    <source>
        <dbReference type="EMBL" id="MFD1250813.1"/>
    </source>
</evidence>
<evidence type="ECO:0000259" key="1">
    <source>
        <dbReference type="Pfam" id="PF01979"/>
    </source>
</evidence>
<comment type="caution">
    <text evidence="2">The sequence shown here is derived from an EMBL/GenBank/DDBJ whole genome shotgun (WGS) entry which is preliminary data.</text>
</comment>
<proteinExistence type="predicted"/>
<accession>A0ABW3W948</accession>
<reference evidence="3" key="1">
    <citation type="journal article" date="2019" name="Int. J. Syst. Evol. Microbiol.">
        <title>The Global Catalogue of Microorganisms (GCM) 10K type strain sequencing project: providing services to taxonomists for standard genome sequencing and annotation.</title>
        <authorList>
            <consortium name="The Broad Institute Genomics Platform"/>
            <consortium name="The Broad Institute Genome Sequencing Center for Infectious Disease"/>
            <person name="Wu L."/>
            <person name="Ma J."/>
        </authorList>
    </citation>
    <scope>NUCLEOTIDE SEQUENCE [LARGE SCALE GENOMIC DNA]</scope>
    <source>
        <strain evidence="3">CCUG 52478</strain>
    </source>
</reference>
<dbReference type="InterPro" id="IPR050138">
    <property type="entry name" value="DHOase/Allantoinase_Hydrolase"/>
</dbReference>
<feature type="domain" description="Amidohydrolase-related" evidence="1">
    <location>
        <begin position="54"/>
        <end position="434"/>
    </location>
</feature>
<dbReference type="InterPro" id="IPR032466">
    <property type="entry name" value="Metal_Hydrolase"/>
</dbReference>
<dbReference type="PANTHER" id="PTHR43668">
    <property type="entry name" value="ALLANTOINASE"/>
    <property type="match status" value="1"/>
</dbReference>
<dbReference type="PANTHER" id="PTHR43668:SF2">
    <property type="entry name" value="ALLANTOINASE"/>
    <property type="match status" value="1"/>
</dbReference>
<sequence length="460" mass="47863">MTTPDLVVRGGLLALPDGIVPGTLVVDGGRIAAVLPDGVAVPETREVLDADGAVVSAGVVDLHVHFDVPGIDLADDFRVGTASAAIGGVTFVVEHPFSDPPTTTTDRYAAKARTAAERAHVDFGLWGALTAPSLDHMRGQWELGASGFKAFLPDNDMGFPPATPEDLRAGMTTAAALGARVLVHAEDRAALADGASRMREAGRSDVGAFLDVRPPETEVRAVAHVLDVARATGAAVHLVHLSTPASVDLVAAAVTDGVAATCEVAAHHLLLTDEDLRAQGGIALCAPPLRSTAEVDAMWERVADGRIDAIVSDHCPCEPGVKQAAGDDALAGPYGIQGVQEYVALVLSEGLRRGVALDLLLDRLTARPAALCGVADRKGALRPGLDADLVVLRLDRPWTVDAAAQQYGELRWSPYDGFRPTVRVERTVVRGRTVAVDGALVAAPGTGSFVPLSRQEVARG</sequence>
<dbReference type="Gene3D" id="3.20.20.140">
    <property type="entry name" value="Metal-dependent hydrolases"/>
    <property type="match status" value="1"/>
</dbReference>
<keyword evidence="3" id="KW-1185">Reference proteome</keyword>
<evidence type="ECO:0000313" key="3">
    <source>
        <dbReference type="Proteomes" id="UP001597229"/>
    </source>
</evidence>
<name>A0ABW3W948_9ACTN</name>
<dbReference type="InterPro" id="IPR011059">
    <property type="entry name" value="Metal-dep_hydrolase_composite"/>
</dbReference>
<dbReference type="RefSeq" id="WP_367918257.1">
    <property type="nucleotide sequence ID" value="NZ_BAABAC010000009.1"/>
</dbReference>
<dbReference type="EMBL" id="JBHTLX010000029">
    <property type="protein sequence ID" value="MFD1250813.1"/>
    <property type="molecule type" value="Genomic_DNA"/>
</dbReference>
<dbReference type="Pfam" id="PF01979">
    <property type="entry name" value="Amidohydro_1"/>
    <property type="match status" value="1"/>
</dbReference>
<dbReference type="InterPro" id="IPR006680">
    <property type="entry name" value="Amidohydro-rel"/>
</dbReference>
<dbReference type="Proteomes" id="UP001597229">
    <property type="component" value="Unassembled WGS sequence"/>
</dbReference>
<gene>
    <name evidence="2" type="ORF">ACFQ3F_23685</name>
</gene>